<reference evidence="2" key="1">
    <citation type="submission" date="2018-03" db="EMBL/GenBank/DDBJ databases">
        <authorList>
            <person name="Navarro De La Torre S."/>
        </authorList>
    </citation>
    <scope>NUCLEOTIDE SEQUENCE [LARGE SCALE GENOMIC DNA]</scope>
    <source>
        <strain evidence="2">EAod3</strain>
    </source>
</reference>
<dbReference type="EMBL" id="ONZI01000002">
    <property type="protein sequence ID" value="SPJ33465.1"/>
    <property type="molecule type" value="Genomic_DNA"/>
</dbReference>
<accession>A0A2R8CKR1</accession>
<dbReference type="RefSeq" id="WP_108842309.1">
    <property type="nucleotide sequence ID" value="NZ_ONZI01000002.1"/>
</dbReference>
<gene>
    <name evidence="1" type="ORF">KSP9073_01474</name>
</gene>
<evidence type="ECO:0000313" key="1">
    <source>
        <dbReference type="EMBL" id="SPJ33465.1"/>
    </source>
</evidence>
<protein>
    <submittedName>
        <fullName evidence="1">Uncharacterized protein</fullName>
    </submittedName>
</protein>
<dbReference type="Proteomes" id="UP000244934">
    <property type="component" value="Unassembled WGS sequence"/>
</dbReference>
<sequence>MIQIVQFALIFLLAFVTLRIVYLLGKETAKDELNHAYSEYSRMANRLAASERGKRRDQR</sequence>
<name>A0A2R8CKR1_9GAMM</name>
<evidence type="ECO:0000313" key="2">
    <source>
        <dbReference type="Proteomes" id="UP000244934"/>
    </source>
</evidence>
<proteinExistence type="predicted"/>
<dbReference type="AlphaFoldDB" id="A0A2R8CKR1"/>
<organism evidence="1 2">
    <name type="scientific">Kushneria phyllosphaerae</name>
    <dbReference type="NCBI Taxonomy" id="2100822"/>
    <lineage>
        <taxon>Bacteria</taxon>
        <taxon>Pseudomonadati</taxon>
        <taxon>Pseudomonadota</taxon>
        <taxon>Gammaproteobacteria</taxon>
        <taxon>Oceanospirillales</taxon>
        <taxon>Halomonadaceae</taxon>
        <taxon>Kushneria</taxon>
    </lineage>
</organism>
<keyword evidence="2" id="KW-1185">Reference proteome</keyword>